<keyword evidence="4" id="KW-1003">Cell membrane</keyword>
<evidence type="ECO:0000256" key="11">
    <source>
        <dbReference type="ARBA" id="ARBA00023136"/>
    </source>
</evidence>
<evidence type="ECO:0000256" key="1">
    <source>
        <dbReference type="ARBA" id="ARBA00004429"/>
    </source>
</evidence>
<evidence type="ECO:0000256" key="13">
    <source>
        <dbReference type="SAM" id="Phobius"/>
    </source>
</evidence>
<organism evidence="17 18">
    <name type="scientific">Megasphaera hexanoica</name>
    <dbReference type="NCBI Taxonomy" id="1675036"/>
    <lineage>
        <taxon>Bacteria</taxon>
        <taxon>Bacillati</taxon>
        <taxon>Bacillota</taxon>
        <taxon>Negativicutes</taxon>
        <taxon>Veillonellales</taxon>
        <taxon>Veillonellaceae</taxon>
        <taxon>Megasphaera</taxon>
    </lineage>
</organism>
<feature type="transmembrane region" description="Helical" evidence="13">
    <location>
        <begin position="527"/>
        <end position="553"/>
    </location>
</feature>
<dbReference type="EMBL" id="JABAFG010000005">
    <property type="protein sequence ID" value="NME27848.1"/>
    <property type="molecule type" value="Genomic_DNA"/>
</dbReference>
<dbReference type="AlphaFoldDB" id="A0A848BSQ0"/>
<dbReference type="RefSeq" id="WP_170087373.1">
    <property type="nucleotide sequence ID" value="NZ_JABAFG010000005.1"/>
</dbReference>
<feature type="transmembrane region" description="Helical" evidence="13">
    <location>
        <begin position="631"/>
        <end position="650"/>
    </location>
</feature>
<feature type="transmembrane region" description="Helical" evidence="13">
    <location>
        <begin position="399"/>
        <end position="427"/>
    </location>
</feature>
<dbReference type="InterPro" id="IPR006327">
    <property type="entry name" value="PTS_IIC_fruc"/>
</dbReference>
<name>A0A848BSQ0_9FIRM</name>
<dbReference type="Gene3D" id="3.40.930.10">
    <property type="entry name" value="Mannitol-specific EII, Chain A"/>
    <property type="match status" value="1"/>
</dbReference>
<dbReference type="GO" id="GO:0090563">
    <property type="term" value="F:protein-phosphocysteine-sugar phosphotransferase activity"/>
    <property type="evidence" value="ECO:0007669"/>
    <property type="project" value="TreeGrafter"/>
</dbReference>
<dbReference type="InterPro" id="IPR002178">
    <property type="entry name" value="PTS_EIIA_type-2_dom"/>
</dbReference>
<dbReference type="InterPro" id="IPR016152">
    <property type="entry name" value="PTrfase/Anion_transptr"/>
</dbReference>
<sequence>MRIADLLKKESIDLQARAADKAGAIDHLVGLMEKGGHLKDTAAYKACVLAREEEGSTGIGEGVAIPHAKTDAVATPGLASMIVRQGVDYESLDDEPAYLFFMIAAPAGGANIHLEVLSRLSRMLMDDDFREKLMQAASADEYLQIITDAETAQLAEDAAEAAAEETAVDGNAVSDDVTDTETQSAAPDAGRPYVIGVTACPTGIAHTYMAAEALEQKAAEMGVDIKIETNGSGGVKHHLTADDIRRAAGVIVAADKDVPVERFDGKRVLFVKVAAGIKEPQALIRQVLDGTPPVFHGTASESEAVTEAESGESTGRQIYKHLMNGVSHMLPFVIGGGILIALAFLFDMGNAGTAQFGTGTPLSAFLKNVGGLAFSMMMPILAGYIAASIGERPALMPGIVGGFLATTGGSGFFGALFAGFIAGYLIILLKKIFSHLPQALEGTKPILIYPVLGLVLIGLIMTYIINPPTSVFNHWLADTLSSMTTSSRIILGLVLGGMMSIDFGGPINKAAYVFGTASLMDASGAAVSSGIMASVMIGGMVPPIAISLSMLLFKKKFTPKERQSTITNFIMGLSFITEGAIPFAASDPLHIIPPCAIGSAAAGALSMLFGCTVPAPHGGIFVFGVVTNWPMYFASLAAGAVIAAVIMGIIRKKRPQS</sequence>
<feature type="compositionally biased region" description="Acidic residues" evidence="12">
    <location>
        <begin position="157"/>
        <end position="167"/>
    </location>
</feature>
<keyword evidence="8" id="KW-0598">Phosphotransferase system</keyword>
<dbReference type="SUPFAM" id="SSF52794">
    <property type="entry name" value="PTS system IIB component-like"/>
    <property type="match status" value="1"/>
</dbReference>
<dbReference type="InterPro" id="IPR003352">
    <property type="entry name" value="PTS_EIIC"/>
</dbReference>
<dbReference type="PANTHER" id="PTHR30505:SF28">
    <property type="entry name" value="PTS SYSTEM 2-O-ALPHA-MANNOSYL-D-GLYCERATE-SPECIFIC EIIABC COMPONENT"/>
    <property type="match status" value="1"/>
</dbReference>
<feature type="transmembrane region" description="Helical" evidence="13">
    <location>
        <begin position="565"/>
        <end position="585"/>
    </location>
</feature>
<comment type="subcellular location">
    <subcellularLocation>
        <location evidence="1">Cell inner membrane</location>
        <topology evidence="1">Multi-pass membrane protein</topology>
    </subcellularLocation>
    <subcellularLocation>
        <location evidence="2">Cytoplasm</location>
    </subcellularLocation>
</comment>
<dbReference type="NCBIfam" id="TIGR01427">
    <property type="entry name" value="PTS_IIC_fructo"/>
    <property type="match status" value="1"/>
</dbReference>
<dbReference type="NCBIfam" id="TIGR00848">
    <property type="entry name" value="fruA"/>
    <property type="match status" value="1"/>
</dbReference>
<dbReference type="PROSITE" id="PS51099">
    <property type="entry name" value="PTS_EIIB_TYPE_2"/>
    <property type="match status" value="1"/>
</dbReference>
<dbReference type="Pfam" id="PF02302">
    <property type="entry name" value="PTS_IIB"/>
    <property type="match status" value="1"/>
</dbReference>
<evidence type="ECO:0000256" key="5">
    <source>
        <dbReference type="ARBA" id="ARBA00022553"/>
    </source>
</evidence>
<evidence type="ECO:0000313" key="17">
    <source>
        <dbReference type="EMBL" id="NME27848.1"/>
    </source>
</evidence>
<dbReference type="InterPro" id="IPR004715">
    <property type="entry name" value="PTS_IIA_fruc"/>
</dbReference>
<keyword evidence="5" id="KW-0597">Phosphoprotein</keyword>
<dbReference type="FunFam" id="3.40.930.10:FF:000009">
    <property type="entry name" value="PTS system, fructose specific IIABC component"/>
    <property type="match status" value="1"/>
</dbReference>
<evidence type="ECO:0000256" key="7">
    <source>
        <dbReference type="ARBA" id="ARBA00022679"/>
    </source>
</evidence>
<feature type="transmembrane region" description="Helical" evidence="13">
    <location>
        <begin position="447"/>
        <end position="466"/>
    </location>
</feature>
<keyword evidence="9 13" id="KW-0812">Transmembrane</keyword>
<keyword evidence="3" id="KW-0813">Transport</keyword>
<feature type="domain" description="PTS EIIA type-2" evidence="14">
    <location>
        <begin position="5"/>
        <end position="149"/>
    </location>
</feature>
<dbReference type="GO" id="GO:0022877">
    <property type="term" value="F:protein-N(PI)-phosphohistidine-fructose phosphotransferase system transporter activity"/>
    <property type="evidence" value="ECO:0007669"/>
    <property type="project" value="InterPro"/>
</dbReference>
<comment type="caution">
    <text evidence="17">The sequence shown here is derived from an EMBL/GenBank/DDBJ whole genome shotgun (WGS) entry which is preliminary data.</text>
</comment>
<evidence type="ECO:0000256" key="3">
    <source>
        <dbReference type="ARBA" id="ARBA00022448"/>
    </source>
</evidence>
<feature type="transmembrane region" description="Helical" evidence="13">
    <location>
        <begin position="326"/>
        <end position="345"/>
    </location>
</feature>
<dbReference type="SUPFAM" id="SSF55804">
    <property type="entry name" value="Phoshotransferase/anion transport protein"/>
    <property type="match status" value="1"/>
</dbReference>
<evidence type="ECO:0000256" key="8">
    <source>
        <dbReference type="ARBA" id="ARBA00022683"/>
    </source>
</evidence>
<dbReference type="PROSITE" id="PS51104">
    <property type="entry name" value="PTS_EIIC_TYPE_2"/>
    <property type="match status" value="1"/>
</dbReference>
<evidence type="ECO:0000256" key="4">
    <source>
        <dbReference type="ARBA" id="ARBA00022475"/>
    </source>
</evidence>
<feature type="region of interest" description="Disordered" evidence="12">
    <location>
        <begin position="156"/>
        <end position="186"/>
    </location>
</feature>
<feature type="domain" description="PTS EIIB type-2" evidence="15">
    <location>
        <begin position="194"/>
        <end position="289"/>
    </location>
</feature>
<dbReference type="GO" id="GO:0005737">
    <property type="term" value="C:cytoplasm"/>
    <property type="evidence" value="ECO:0007669"/>
    <property type="project" value="UniProtKB-SubCell"/>
</dbReference>
<evidence type="ECO:0000256" key="12">
    <source>
        <dbReference type="SAM" id="MobiDB-lite"/>
    </source>
</evidence>
<dbReference type="CDD" id="cd05569">
    <property type="entry name" value="PTS_IIB_fructose"/>
    <property type="match status" value="1"/>
</dbReference>
<dbReference type="InterPro" id="IPR013014">
    <property type="entry name" value="PTS_EIIC_2"/>
</dbReference>
<dbReference type="InterPro" id="IPR036095">
    <property type="entry name" value="PTS_EIIB-like_sf"/>
</dbReference>
<dbReference type="InterPro" id="IPR013011">
    <property type="entry name" value="PTS_EIIB_2"/>
</dbReference>
<feature type="transmembrane region" description="Helical" evidence="13">
    <location>
        <begin position="365"/>
        <end position="387"/>
    </location>
</feature>
<dbReference type="PROSITE" id="PS51094">
    <property type="entry name" value="PTS_EIIA_TYPE_2"/>
    <property type="match status" value="1"/>
</dbReference>
<dbReference type="PANTHER" id="PTHR30505">
    <property type="entry name" value="FRUCTOSE-LIKE PERMEASE"/>
    <property type="match status" value="1"/>
</dbReference>
<dbReference type="PROSITE" id="PS00372">
    <property type="entry name" value="PTS_EIIA_TYPE_2_HIS"/>
    <property type="match status" value="1"/>
</dbReference>
<keyword evidence="6" id="KW-0762">Sugar transport</keyword>
<feature type="domain" description="PTS EIIC type-2" evidence="16">
    <location>
        <begin position="318"/>
        <end position="657"/>
    </location>
</feature>
<dbReference type="InterPro" id="IPR003501">
    <property type="entry name" value="PTS_EIIB_2/3"/>
</dbReference>
<evidence type="ECO:0000256" key="10">
    <source>
        <dbReference type="ARBA" id="ARBA00022989"/>
    </source>
</evidence>
<dbReference type="NCBIfam" id="TIGR00829">
    <property type="entry name" value="FRU"/>
    <property type="match status" value="1"/>
</dbReference>
<dbReference type="InterPro" id="IPR050864">
    <property type="entry name" value="Bacterial_PTS_Sugar_Transport"/>
</dbReference>
<evidence type="ECO:0000259" key="14">
    <source>
        <dbReference type="PROSITE" id="PS51094"/>
    </source>
</evidence>
<keyword evidence="7" id="KW-0808">Transferase</keyword>
<evidence type="ECO:0000256" key="9">
    <source>
        <dbReference type="ARBA" id="ARBA00022692"/>
    </source>
</evidence>
<dbReference type="Proteomes" id="UP000591071">
    <property type="component" value="Unassembled WGS sequence"/>
</dbReference>
<keyword evidence="10 13" id="KW-1133">Transmembrane helix</keyword>
<dbReference type="Pfam" id="PF02378">
    <property type="entry name" value="PTS_EIIC"/>
    <property type="match status" value="1"/>
</dbReference>
<evidence type="ECO:0000256" key="6">
    <source>
        <dbReference type="ARBA" id="ARBA00022597"/>
    </source>
</evidence>
<keyword evidence="11 13" id="KW-0472">Membrane</keyword>
<dbReference type="Pfam" id="PF00359">
    <property type="entry name" value="PTS_EIIA_2"/>
    <property type="match status" value="1"/>
</dbReference>
<gene>
    <name evidence="17" type="ORF">HF872_04315</name>
</gene>
<dbReference type="Gene3D" id="3.40.50.2300">
    <property type="match status" value="1"/>
</dbReference>
<evidence type="ECO:0000256" key="2">
    <source>
        <dbReference type="ARBA" id="ARBA00004496"/>
    </source>
</evidence>
<accession>A0A848BSQ0</accession>
<reference evidence="17 18" key="1">
    <citation type="submission" date="2020-04" db="EMBL/GenBank/DDBJ databases">
        <authorList>
            <person name="Hitch T.C.A."/>
            <person name="Wylensek D."/>
            <person name="Clavel T."/>
        </authorList>
    </citation>
    <scope>NUCLEOTIDE SEQUENCE [LARGE SCALE GENOMIC DNA]</scope>
    <source>
        <strain evidence="17 18">Oil-RF-744-FAT-WT-6-1</strain>
    </source>
</reference>
<dbReference type="FunFam" id="3.40.50.2300:FF:000014">
    <property type="entry name" value="PTS system fructose-like transporter subunit IIB"/>
    <property type="match status" value="1"/>
</dbReference>
<evidence type="ECO:0000313" key="18">
    <source>
        <dbReference type="Proteomes" id="UP000591071"/>
    </source>
</evidence>
<dbReference type="GO" id="GO:0005886">
    <property type="term" value="C:plasma membrane"/>
    <property type="evidence" value="ECO:0007669"/>
    <property type="project" value="UniProtKB-SubCell"/>
</dbReference>
<dbReference type="CDD" id="cd00211">
    <property type="entry name" value="PTS_IIA_fru"/>
    <property type="match status" value="1"/>
</dbReference>
<proteinExistence type="predicted"/>
<dbReference type="InterPro" id="IPR003353">
    <property type="entry name" value="PTS_IIB_fruc"/>
</dbReference>
<evidence type="ECO:0000259" key="15">
    <source>
        <dbReference type="PROSITE" id="PS51099"/>
    </source>
</evidence>
<protein>
    <submittedName>
        <fullName evidence="17">PTS transporter subunit EIIA</fullName>
    </submittedName>
</protein>
<feature type="transmembrane region" description="Helical" evidence="13">
    <location>
        <begin position="487"/>
        <end position="507"/>
    </location>
</feature>
<evidence type="ECO:0000259" key="16">
    <source>
        <dbReference type="PROSITE" id="PS51104"/>
    </source>
</evidence>
<dbReference type="GO" id="GO:0005351">
    <property type="term" value="F:carbohydrate:proton symporter activity"/>
    <property type="evidence" value="ECO:0007669"/>
    <property type="project" value="InterPro"/>
</dbReference>
<dbReference type="GO" id="GO:0009401">
    <property type="term" value="P:phosphoenolpyruvate-dependent sugar phosphotransferase system"/>
    <property type="evidence" value="ECO:0007669"/>
    <property type="project" value="UniProtKB-KW"/>
</dbReference>